<dbReference type="InterPro" id="IPR000242">
    <property type="entry name" value="PTP_cat"/>
</dbReference>
<dbReference type="Gene3D" id="3.90.190.10">
    <property type="entry name" value="Protein tyrosine phosphatase superfamily"/>
    <property type="match status" value="1"/>
</dbReference>
<feature type="compositionally biased region" description="Polar residues" evidence="1">
    <location>
        <begin position="322"/>
        <end position="331"/>
    </location>
</feature>
<reference evidence="4" key="1">
    <citation type="journal article" date="2020" name="J. Eukaryot. Microbiol.">
        <title>De novo Sequencing, Assembly and Annotation of the Transcriptome for the Free-Living Testate Amoeba Arcella intermedia.</title>
        <authorList>
            <person name="Ribeiro G.M."/>
            <person name="Porfirio-Sousa A.L."/>
            <person name="Maurer-Alcala X.X."/>
            <person name="Katz L.A."/>
            <person name="Lahr D.J.G."/>
        </authorList>
    </citation>
    <scope>NUCLEOTIDE SEQUENCE</scope>
</reference>
<dbReference type="SUPFAM" id="SSF52799">
    <property type="entry name" value="(Phosphotyrosine protein) phosphatases II"/>
    <property type="match status" value="1"/>
</dbReference>
<dbReference type="InterPro" id="IPR016130">
    <property type="entry name" value="Tyr_Pase_AS"/>
</dbReference>
<dbReference type="PROSITE" id="PS50055">
    <property type="entry name" value="TYR_PHOSPHATASE_PTP"/>
    <property type="match status" value="1"/>
</dbReference>
<feature type="compositionally biased region" description="Basic and acidic residues" evidence="1">
    <location>
        <begin position="8"/>
        <end position="34"/>
    </location>
</feature>
<dbReference type="PROSITE" id="PS50056">
    <property type="entry name" value="TYR_PHOSPHATASE_2"/>
    <property type="match status" value="1"/>
</dbReference>
<organism evidence="4">
    <name type="scientific">Arcella intermedia</name>
    <dbReference type="NCBI Taxonomy" id="1963864"/>
    <lineage>
        <taxon>Eukaryota</taxon>
        <taxon>Amoebozoa</taxon>
        <taxon>Tubulinea</taxon>
        <taxon>Elardia</taxon>
        <taxon>Arcellinida</taxon>
        <taxon>Sphaerothecina</taxon>
        <taxon>Arcellidae</taxon>
        <taxon>Arcella</taxon>
    </lineage>
</organism>
<dbReference type="InterPro" id="IPR000387">
    <property type="entry name" value="Tyr_Pase_dom"/>
</dbReference>
<protein>
    <recommendedName>
        <fullName evidence="5">Protein-tyrosine-phosphatase</fullName>
    </recommendedName>
</protein>
<dbReference type="CDD" id="cd00047">
    <property type="entry name" value="PTPc"/>
    <property type="match status" value="1"/>
</dbReference>
<dbReference type="Pfam" id="PF00102">
    <property type="entry name" value="Y_phosphatase"/>
    <property type="match status" value="1"/>
</dbReference>
<evidence type="ECO:0000256" key="1">
    <source>
        <dbReference type="SAM" id="MobiDB-lite"/>
    </source>
</evidence>
<dbReference type="PANTHER" id="PTHR19134">
    <property type="entry name" value="RECEPTOR-TYPE TYROSINE-PROTEIN PHOSPHATASE"/>
    <property type="match status" value="1"/>
</dbReference>
<feature type="domain" description="Tyrosine specific protein phosphatases" evidence="3">
    <location>
        <begin position="227"/>
        <end position="308"/>
    </location>
</feature>
<evidence type="ECO:0000259" key="2">
    <source>
        <dbReference type="PROSITE" id="PS50055"/>
    </source>
</evidence>
<feature type="region of interest" description="Disordered" evidence="1">
    <location>
        <begin position="1"/>
        <end position="34"/>
    </location>
</feature>
<dbReference type="InterPro" id="IPR029021">
    <property type="entry name" value="Prot-tyrosine_phosphatase-like"/>
</dbReference>
<feature type="domain" description="Tyrosine-protein phosphatase" evidence="2">
    <location>
        <begin position="22"/>
        <end position="317"/>
    </location>
</feature>
<dbReference type="PANTHER" id="PTHR19134:SF449">
    <property type="entry name" value="TYROSINE-PROTEIN PHOSPHATASE 1"/>
    <property type="match status" value="1"/>
</dbReference>
<dbReference type="PROSITE" id="PS00383">
    <property type="entry name" value="TYR_PHOSPHATASE_1"/>
    <property type="match status" value="1"/>
</dbReference>
<dbReference type="AlphaFoldDB" id="A0A6B2L7Q4"/>
<name>A0A6B2L7Q4_9EUKA</name>
<sequence length="355" mass="40540">MGAAYVKQDSKKNKSEEPNTPRSKQWRELQREDKEKWGNQMADHYKTALSIENVDKNRYNSVLAPDSSRVVLKSKQNNIQTSDYINANFVNGVHKDSDNSYIATQAPTLETIEDFWRMCWEVNTKIIVMLTNLEEDGRVKAHQYWPTIGTKNFGSWCVTLLSTTSSDNEAYQIRVLELKQGSGTGKVLTQTKITDKEDNDVEKRVIYQYHYQIWPDHGVPSDPKTVLDMMEDVNTTFQKLVQDGPSFPLLVHCSAGIGRTGSYVVIDSVIKKFKEENTTEVDELDLQPIVSTMRNQRPGFVQQKAQYLFCYQTISLAITGTDNFAPTPSKSDSTKKRKKEAKPKKAKDKEEKSED</sequence>
<dbReference type="InterPro" id="IPR003595">
    <property type="entry name" value="Tyr_Pase_cat"/>
</dbReference>
<evidence type="ECO:0000313" key="4">
    <source>
        <dbReference type="EMBL" id="NDV33019.1"/>
    </source>
</evidence>
<dbReference type="EMBL" id="GIBP01004050">
    <property type="protein sequence ID" value="NDV33019.1"/>
    <property type="molecule type" value="Transcribed_RNA"/>
</dbReference>
<evidence type="ECO:0000259" key="3">
    <source>
        <dbReference type="PROSITE" id="PS50056"/>
    </source>
</evidence>
<proteinExistence type="predicted"/>
<dbReference type="InterPro" id="IPR050348">
    <property type="entry name" value="Protein-Tyr_Phosphatase"/>
</dbReference>
<feature type="compositionally biased region" description="Basic residues" evidence="1">
    <location>
        <begin position="335"/>
        <end position="346"/>
    </location>
</feature>
<dbReference type="SMART" id="SM00194">
    <property type="entry name" value="PTPc"/>
    <property type="match status" value="1"/>
</dbReference>
<dbReference type="GO" id="GO:0004725">
    <property type="term" value="F:protein tyrosine phosphatase activity"/>
    <property type="evidence" value="ECO:0007669"/>
    <property type="project" value="InterPro"/>
</dbReference>
<dbReference type="PRINTS" id="PR00700">
    <property type="entry name" value="PRTYPHPHTASE"/>
</dbReference>
<evidence type="ECO:0008006" key="5">
    <source>
        <dbReference type="Google" id="ProtNLM"/>
    </source>
</evidence>
<feature type="region of interest" description="Disordered" evidence="1">
    <location>
        <begin position="322"/>
        <end position="355"/>
    </location>
</feature>
<accession>A0A6B2L7Q4</accession>
<dbReference type="SMART" id="SM00404">
    <property type="entry name" value="PTPc_motif"/>
    <property type="match status" value="1"/>
</dbReference>